<dbReference type="AlphaFoldDB" id="A0A1I4Y166"/>
<reference evidence="1 2" key="1">
    <citation type="submission" date="2016-10" db="EMBL/GenBank/DDBJ databases">
        <authorList>
            <person name="de Groot N.N."/>
        </authorList>
    </citation>
    <scope>NUCLEOTIDE SEQUENCE [LARGE SCALE GENOMIC DNA]</scope>
    <source>
        <strain evidence="1 2">CGMCC 1.7659</strain>
    </source>
</reference>
<proteinExistence type="predicted"/>
<dbReference type="Gene3D" id="3.10.450.620">
    <property type="entry name" value="JHP933, nucleotidyltransferase-like core domain"/>
    <property type="match status" value="1"/>
</dbReference>
<evidence type="ECO:0000313" key="1">
    <source>
        <dbReference type="EMBL" id="SFN31824.1"/>
    </source>
</evidence>
<accession>A0A1I4Y166</accession>
<dbReference type="EMBL" id="FOVF01000014">
    <property type="protein sequence ID" value="SFN31824.1"/>
    <property type="molecule type" value="Genomic_DNA"/>
</dbReference>
<name>A0A1I4Y166_9GAMM</name>
<dbReference type="GO" id="GO:0016740">
    <property type="term" value="F:transferase activity"/>
    <property type="evidence" value="ECO:0007669"/>
    <property type="project" value="UniProtKB-KW"/>
</dbReference>
<gene>
    <name evidence="1" type="ORF">SAMN05216289_11413</name>
</gene>
<dbReference type="OrthoDB" id="5508069at2"/>
<dbReference type="RefSeq" id="WP_092407822.1">
    <property type="nucleotide sequence ID" value="NZ_FOVF01000014.1"/>
</dbReference>
<dbReference type="Proteomes" id="UP000198575">
    <property type="component" value="Unassembled WGS sequence"/>
</dbReference>
<keyword evidence="1" id="KW-0808">Transferase</keyword>
<dbReference type="Pfam" id="PF08843">
    <property type="entry name" value="AbiEii"/>
    <property type="match status" value="1"/>
</dbReference>
<dbReference type="STRING" id="578942.SAMN05216289_11413"/>
<sequence length="241" mass="26906">MFDRPHHQRIASVLSSLDGELLRTFQCWFGGGTAIALMFGEYRESVDIDFLVSDAAGYRELRQRLRGARDLSALTRADVRPIDCERDMRADQYGIRTVLDVQGTPIKFEIVREARIAFEASRRTQRVCGISTLSRQDLAACKLLANADRWRDDSVFARDVIDLAMLDLPPRALRPALVKAIASYGVSVVADLQLALASLRERPERLHRCLQALSITLPAAALQQKLRSLARRVASAAEGMV</sequence>
<dbReference type="InterPro" id="IPR014942">
    <property type="entry name" value="AbiEii"/>
</dbReference>
<keyword evidence="2" id="KW-1185">Reference proteome</keyword>
<evidence type="ECO:0000313" key="2">
    <source>
        <dbReference type="Proteomes" id="UP000198575"/>
    </source>
</evidence>
<organism evidence="1 2">
    <name type="scientific">Dokdonella immobilis</name>
    <dbReference type="NCBI Taxonomy" id="578942"/>
    <lineage>
        <taxon>Bacteria</taxon>
        <taxon>Pseudomonadati</taxon>
        <taxon>Pseudomonadota</taxon>
        <taxon>Gammaproteobacteria</taxon>
        <taxon>Lysobacterales</taxon>
        <taxon>Rhodanobacteraceae</taxon>
        <taxon>Dokdonella</taxon>
    </lineage>
</organism>
<protein>
    <submittedName>
        <fullName evidence="1">Nucleotidyl transferase AbiEii toxin, Type IV TA system</fullName>
    </submittedName>
</protein>